<keyword evidence="2" id="KW-1185">Reference proteome</keyword>
<dbReference type="RefSeq" id="WP_376886519.1">
    <property type="nucleotide sequence ID" value="NZ_JBHUHR010000038.1"/>
</dbReference>
<dbReference type="Proteomes" id="UP001597361">
    <property type="component" value="Unassembled WGS sequence"/>
</dbReference>
<evidence type="ECO:0000313" key="2">
    <source>
        <dbReference type="Proteomes" id="UP001597361"/>
    </source>
</evidence>
<name>A0ABW4VQJ9_9BACT</name>
<comment type="caution">
    <text evidence="1">The sequence shown here is derived from an EMBL/GenBank/DDBJ whole genome shotgun (WGS) entry which is preliminary data.</text>
</comment>
<gene>
    <name evidence="1" type="ORF">ACFSKL_12315</name>
</gene>
<sequence length="78" mass="9208">MTIKAKIIEKIEHIDDEELLNEIYSWVENIEGTGWNHSFEKAEILAVQEGYEQYLAGKTFSQKEASEQFEKWLSQKEK</sequence>
<reference evidence="2" key="1">
    <citation type="journal article" date="2019" name="Int. J. Syst. Evol. Microbiol.">
        <title>The Global Catalogue of Microorganisms (GCM) 10K type strain sequencing project: providing services to taxonomists for standard genome sequencing and annotation.</title>
        <authorList>
            <consortium name="The Broad Institute Genomics Platform"/>
            <consortium name="The Broad Institute Genome Sequencing Center for Infectious Disease"/>
            <person name="Wu L."/>
            <person name="Ma J."/>
        </authorList>
    </citation>
    <scope>NUCLEOTIDE SEQUENCE [LARGE SCALE GENOMIC DNA]</scope>
    <source>
        <strain evidence="2">CGMCC 1.15180</strain>
    </source>
</reference>
<dbReference type="EMBL" id="JBHUHR010000038">
    <property type="protein sequence ID" value="MFD2035578.1"/>
    <property type="molecule type" value="Genomic_DNA"/>
</dbReference>
<evidence type="ECO:0000313" key="1">
    <source>
        <dbReference type="EMBL" id="MFD2035578.1"/>
    </source>
</evidence>
<organism evidence="1 2">
    <name type="scientific">Belliella marina</name>
    <dbReference type="NCBI Taxonomy" id="1644146"/>
    <lineage>
        <taxon>Bacteria</taxon>
        <taxon>Pseudomonadati</taxon>
        <taxon>Bacteroidota</taxon>
        <taxon>Cytophagia</taxon>
        <taxon>Cytophagales</taxon>
        <taxon>Cyclobacteriaceae</taxon>
        <taxon>Belliella</taxon>
    </lineage>
</organism>
<protein>
    <submittedName>
        <fullName evidence="1">Uncharacterized protein</fullName>
    </submittedName>
</protein>
<proteinExistence type="predicted"/>
<accession>A0ABW4VQJ9</accession>